<dbReference type="EMBL" id="AP023368">
    <property type="protein sequence ID" value="BCJ99909.1"/>
    <property type="molecule type" value="Genomic_DNA"/>
</dbReference>
<reference evidence="5 6" key="2">
    <citation type="submission" date="2020-08" db="EMBL/GenBank/DDBJ databases">
        <authorList>
            <person name="Ueki A."/>
            <person name="Tonouchi A."/>
        </authorList>
    </citation>
    <scope>NUCLEOTIDE SEQUENCE [LARGE SCALE GENOMIC DNA]</scope>
    <source>
        <strain evidence="5 6">CTTW</strain>
    </source>
</reference>
<dbReference type="SUPFAM" id="SSF53850">
    <property type="entry name" value="Periplasmic binding protein-like II"/>
    <property type="match status" value="1"/>
</dbReference>
<protein>
    <submittedName>
        <fullName evidence="5">ABC transporter substrate-binding protein</fullName>
    </submittedName>
</protein>
<dbReference type="InterPro" id="IPR006059">
    <property type="entry name" value="SBP"/>
</dbReference>
<dbReference type="Gene3D" id="3.40.190.10">
    <property type="entry name" value="Periplasmic binding protein-like II"/>
    <property type="match status" value="2"/>
</dbReference>
<dbReference type="PANTHER" id="PTHR43649">
    <property type="entry name" value="ARABINOSE-BINDING PROTEIN-RELATED"/>
    <property type="match status" value="1"/>
</dbReference>
<feature type="compositionally biased region" description="Polar residues" evidence="3">
    <location>
        <begin position="24"/>
        <end position="37"/>
    </location>
</feature>
<feature type="region of interest" description="Disordered" evidence="3">
    <location>
        <begin position="23"/>
        <end position="48"/>
    </location>
</feature>
<sequence length="449" mass="49358">MMKKVLAVILAVAMMVSMAACGSKGNTENSSGNSTTKEQADGKSSGDNAKSVTIKVFSNLPDRNSGQGFVEQTLFDSYMKENPNVKIEVETLDDEAYKTKFKAYAAGSKMPDLVSVWGQPGFIDEVIDAGILEPLNKDDYKDYGFINGSLDGFSKDGVLYGLPRNTDVLSFYYNEKMFKDHGWSVPKTYDELLALADKINGEGIIPVAMDGGDKWPLYIYITDLMMRIDGSGILEKTKQAIANKDFSDPTFKKAAEMLYDSAERGLFEKGFETTDYGTAQNLFTNAQSAMYYMGSWDMNMATNKDIPADVRDNIRVFSMPLVEGGKATATDITAWNGGGYSITSSGAEKEEARKLLNYMFKPEGWTKLAWENGVCMSAQDFAKYKTGNETEIQKQFMQIVQTATNISGSPIGDLGTTEFKTITEDSVQDLSIGKMSAEEFVSTLAKACK</sequence>
<keyword evidence="6" id="KW-1185">Reference proteome</keyword>
<name>A0A7I8DNF0_9FIRM</name>
<dbReference type="Proteomes" id="UP000515703">
    <property type="component" value="Chromosome"/>
</dbReference>
<evidence type="ECO:0000313" key="6">
    <source>
        <dbReference type="Proteomes" id="UP000515703"/>
    </source>
</evidence>
<dbReference type="AlphaFoldDB" id="A0A7I8DNF0"/>
<dbReference type="KEGG" id="acht:bsdcttw_29500"/>
<evidence type="ECO:0000256" key="1">
    <source>
        <dbReference type="ARBA" id="ARBA00008520"/>
    </source>
</evidence>
<evidence type="ECO:0000313" key="5">
    <source>
        <dbReference type="EMBL" id="BCJ99909.1"/>
    </source>
</evidence>
<dbReference type="PANTHER" id="PTHR43649:SF29">
    <property type="entry name" value="OSMOPROTECTIVE COMPOUNDS-BINDING PROTEIN GGTB"/>
    <property type="match status" value="1"/>
</dbReference>
<evidence type="ECO:0000256" key="3">
    <source>
        <dbReference type="SAM" id="MobiDB-lite"/>
    </source>
</evidence>
<proteinExistence type="inferred from homology"/>
<keyword evidence="4" id="KW-0732">Signal</keyword>
<dbReference type="RefSeq" id="WP_185255632.1">
    <property type="nucleotide sequence ID" value="NZ_AP023368.1"/>
</dbReference>
<feature type="chain" id="PRO_5038779302" evidence="4">
    <location>
        <begin position="20"/>
        <end position="449"/>
    </location>
</feature>
<accession>A0A7I8DNF0</accession>
<evidence type="ECO:0000256" key="2">
    <source>
        <dbReference type="ARBA" id="ARBA00022448"/>
    </source>
</evidence>
<keyword evidence="2" id="KW-0813">Transport</keyword>
<gene>
    <name evidence="5" type="ORF">bsdcttw_29500</name>
</gene>
<reference evidence="5 6" key="1">
    <citation type="submission" date="2020-08" db="EMBL/GenBank/DDBJ databases">
        <title>Draft genome sequencing of an Anaerocolumna strain isolated from anoxic soil subjected to BSD treatment.</title>
        <authorList>
            <person name="Uek A."/>
            <person name="Tonouchi A."/>
        </authorList>
    </citation>
    <scope>NUCLEOTIDE SEQUENCE [LARGE SCALE GENOMIC DNA]</scope>
    <source>
        <strain evidence="5 6">CTTW</strain>
    </source>
</reference>
<evidence type="ECO:0000256" key="4">
    <source>
        <dbReference type="SAM" id="SignalP"/>
    </source>
</evidence>
<dbReference type="Pfam" id="PF01547">
    <property type="entry name" value="SBP_bac_1"/>
    <property type="match status" value="1"/>
</dbReference>
<dbReference type="PROSITE" id="PS51257">
    <property type="entry name" value="PROKAR_LIPOPROTEIN"/>
    <property type="match status" value="1"/>
</dbReference>
<comment type="similarity">
    <text evidence="1">Belongs to the bacterial solute-binding protein 1 family.</text>
</comment>
<organism evidence="5 6">
    <name type="scientific">Anaerocolumna chitinilytica</name>
    <dbReference type="NCBI Taxonomy" id="1727145"/>
    <lineage>
        <taxon>Bacteria</taxon>
        <taxon>Bacillati</taxon>
        <taxon>Bacillota</taxon>
        <taxon>Clostridia</taxon>
        <taxon>Lachnospirales</taxon>
        <taxon>Lachnospiraceae</taxon>
        <taxon>Anaerocolumna</taxon>
    </lineage>
</organism>
<feature type="signal peptide" evidence="4">
    <location>
        <begin position="1"/>
        <end position="19"/>
    </location>
</feature>
<dbReference type="InterPro" id="IPR050490">
    <property type="entry name" value="Bact_solute-bd_prot1"/>
</dbReference>